<dbReference type="KEGG" id="cate:C2869_03425"/>
<feature type="domain" description="Glycosyl hydrolase family 32 N-terminal" evidence="5">
    <location>
        <begin position="62"/>
        <end position="346"/>
    </location>
</feature>
<evidence type="ECO:0000256" key="3">
    <source>
        <dbReference type="ARBA" id="ARBA00023295"/>
    </source>
</evidence>
<protein>
    <recommendedName>
        <fullName evidence="9">Levanase</fullName>
    </recommendedName>
</protein>
<dbReference type="GO" id="GO:0004575">
    <property type="term" value="F:sucrose alpha-glucosidase activity"/>
    <property type="evidence" value="ECO:0007669"/>
    <property type="project" value="TreeGrafter"/>
</dbReference>
<dbReference type="PANTHER" id="PTHR42800">
    <property type="entry name" value="EXOINULINASE INUD (AFU_ORTHOLOGUE AFUA_5G00480)"/>
    <property type="match status" value="1"/>
</dbReference>
<organism evidence="7 8">
    <name type="scientific">Saccharobesus litoralis</name>
    <dbReference type="NCBI Taxonomy" id="2172099"/>
    <lineage>
        <taxon>Bacteria</taxon>
        <taxon>Pseudomonadati</taxon>
        <taxon>Pseudomonadota</taxon>
        <taxon>Gammaproteobacteria</taxon>
        <taxon>Alteromonadales</taxon>
        <taxon>Alteromonadaceae</taxon>
        <taxon>Saccharobesus</taxon>
    </lineage>
</organism>
<dbReference type="InterPro" id="IPR013320">
    <property type="entry name" value="ConA-like_dom_sf"/>
</dbReference>
<evidence type="ECO:0000259" key="6">
    <source>
        <dbReference type="Pfam" id="PF08244"/>
    </source>
</evidence>
<evidence type="ECO:0000256" key="1">
    <source>
        <dbReference type="ARBA" id="ARBA00009902"/>
    </source>
</evidence>
<keyword evidence="3 4" id="KW-0326">Glycosidase</keyword>
<dbReference type="SMART" id="SM00640">
    <property type="entry name" value="Glyco_32"/>
    <property type="match status" value="1"/>
</dbReference>
<dbReference type="Gene3D" id="2.115.10.20">
    <property type="entry name" value="Glycosyl hydrolase domain, family 43"/>
    <property type="match status" value="1"/>
</dbReference>
<sequence>MSIKYKDKSNKLVLTYILIILSTCFKAHCKQNKKFIYKTVDTTSDSIYTKSKFTEPYRNQVHFSSHAGWINDINGVFHYQGTYHLMFQHYPYKNEWDNMHWGYATSSDLLHWQQHNPALVPGENAKGMAYSGTAFIDHNNTLGKQTGINATLVLAYTDTQLGQALAYSTDKGRTWQAHEANPILAPDPTSKKIESRRDPKVFWFEPDQKWIMVVFEEKKGMLFYSSKNLLNWTYHSTFKANGFWECPDMFEITITGTTQKKWVLMAPIGRYEYGEFDGEKFTAESNNLSVFKGVDLYGGQSFYDSRSDKRIQFVWLGMWNREPVKSIWHHAVSFPVELRLEHINKALHLTRSPIPEITSLYQDKTQISNITIDNSNNPLAHIRSNVFDMQIKLNLKGTKAQKFWIKIADKTLTYDLTNQTFNDIKVAAVGDELDIRLIVDQGAIEAFINKGVLSWAEEFAFPTDDSSIAISADKPIKINTVTVHPLRSVWQRQR</sequence>
<dbReference type="RefSeq" id="WP_108601618.1">
    <property type="nucleotide sequence ID" value="NZ_CP026604.1"/>
</dbReference>
<evidence type="ECO:0000259" key="5">
    <source>
        <dbReference type="Pfam" id="PF00251"/>
    </source>
</evidence>
<dbReference type="Pfam" id="PF08244">
    <property type="entry name" value="Glyco_hydro_32C"/>
    <property type="match status" value="1"/>
</dbReference>
<evidence type="ECO:0000313" key="8">
    <source>
        <dbReference type="Proteomes" id="UP000244441"/>
    </source>
</evidence>
<dbReference type="Gene3D" id="2.60.120.560">
    <property type="entry name" value="Exo-inulinase, domain 1"/>
    <property type="match status" value="1"/>
</dbReference>
<dbReference type="SUPFAM" id="SSF49899">
    <property type="entry name" value="Concanavalin A-like lectins/glucanases"/>
    <property type="match status" value="1"/>
</dbReference>
<dbReference type="InterPro" id="IPR023296">
    <property type="entry name" value="Glyco_hydro_beta-prop_sf"/>
</dbReference>
<evidence type="ECO:0000313" key="7">
    <source>
        <dbReference type="EMBL" id="AWB65542.1"/>
    </source>
</evidence>
<dbReference type="Pfam" id="PF00251">
    <property type="entry name" value="Glyco_hydro_32N"/>
    <property type="match status" value="1"/>
</dbReference>
<accession>A0A2S0VMY9</accession>
<dbReference type="InterPro" id="IPR013148">
    <property type="entry name" value="Glyco_hydro_32_N"/>
</dbReference>
<comment type="similarity">
    <text evidence="1 4">Belongs to the glycosyl hydrolase 32 family.</text>
</comment>
<evidence type="ECO:0000256" key="2">
    <source>
        <dbReference type="ARBA" id="ARBA00022801"/>
    </source>
</evidence>
<dbReference type="PANTHER" id="PTHR42800:SF1">
    <property type="entry name" value="EXOINULINASE INUD (AFU_ORTHOLOGUE AFUA_5G00480)"/>
    <property type="match status" value="1"/>
</dbReference>
<dbReference type="CDD" id="cd18622">
    <property type="entry name" value="GH32_Inu-like"/>
    <property type="match status" value="1"/>
</dbReference>
<dbReference type="EMBL" id="CP026604">
    <property type="protein sequence ID" value="AWB65542.1"/>
    <property type="molecule type" value="Genomic_DNA"/>
</dbReference>
<dbReference type="InterPro" id="IPR001362">
    <property type="entry name" value="Glyco_hydro_32"/>
</dbReference>
<name>A0A2S0VMY9_9ALTE</name>
<keyword evidence="8" id="KW-1185">Reference proteome</keyword>
<dbReference type="InterPro" id="IPR013189">
    <property type="entry name" value="Glyco_hydro_32_C"/>
</dbReference>
<dbReference type="AlphaFoldDB" id="A0A2S0VMY9"/>
<keyword evidence="2 4" id="KW-0378">Hydrolase</keyword>
<feature type="domain" description="Glycosyl hydrolase family 32 C-terminal" evidence="6">
    <location>
        <begin position="356"/>
        <end position="473"/>
    </location>
</feature>
<dbReference type="SMR" id="A0A2S0VMY9"/>
<evidence type="ECO:0008006" key="9">
    <source>
        <dbReference type="Google" id="ProtNLM"/>
    </source>
</evidence>
<gene>
    <name evidence="7" type="ORF">C2869_03425</name>
</gene>
<proteinExistence type="inferred from homology"/>
<dbReference type="SUPFAM" id="SSF75005">
    <property type="entry name" value="Arabinanase/levansucrase/invertase"/>
    <property type="match status" value="1"/>
</dbReference>
<dbReference type="OrthoDB" id="9801455at2"/>
<reference evidence="7 8" key="1">
    <citation type="submission" date="2018-01" db="EMBL/GenBank/DDBJ databases">
        <title>Genome sequence of a Cantenovulum-like bacteria.</title>
        <authorList>
            <person name="Tan W.R."/>
            <person name="Lau N.-S."/>
            <person name="Go F."/>
            <person name="Amirul A.-A.A."/>
        </authorList>
    </citation>
    <scope>NUCLEOTIDE SEQUENCE [LARGE SCALE GENOMIC DNA]</scope>
    <source>
        <strain evidence="7 8">CCB-QB4</strain>
    </source>
</reference>
<evidence type="ECO:0000256" key="4">
    <source>
        <dbReference type="RuleBase" id="RU362110"/>
    </source>
</evidence>
<dbReference type="GO" id="GO:0005737">
    <property type="term" value="C:cytoplasm"/>
    <property type="evidence" value="ECO:0007669"/>
    <property type="project" value="TreeGrafter"/>
</dbReference>
<dbReference type="GO" id="GO:0005987">
    <property type="term" value="P:sucrose catabolic process"/>
    <property type="evidence" value="ECO:0007669"/>
    <property type="project" value="TreeGrafter"/>
</dbReference>
<dbReference type="Proteomes" id="UP000244441">
    <property type="component" value="Chromosome"/>
</dbReference>